<sequence length="101" mass="10228">MSSIVNKVKDAVSGHHNTSSAPEGTHGPHTSRVANTADPRIDSDRDHRAAPGSTVGGTHEYTSGGHYTHGDGGYGTTGATDTTGTMGAMGGYSTSGSKNRL</sequence>
<dbReference type="Proteomes" id="UP001153334">
    <property type="component" value="Unassembled WGS sequence"/>
</dbReference>
<organism evidence="1 2">
    <name type="scientific">Nemania bipapillata</name>
    <dbReference type="NCBI Taxonomy" id="110536"/>
    <lineage>
        <taxon>Eukaryota</taxon>
        <taxon>Fungi</taxon>
        <taxon>Dikarya</taxon>
        <taxon>Ascomycota</taxon>
        <taxon>Pezizomycotina</taxon>
        <taxon>Sordariomycetes</taxon>
        <taxon>Xylariomycetidae</taxon>
        <taxon>Xylariales</taxon>
        <taxon>Xylariaceae</taxon>
        <taxon>Nemania</taxon>
    </lineage>
</organism>
<gene>
    <name evidence="1" type="ORF">ONZ43_g1310</name>
</gene>
<evidence type="ECO:0000313" key="1">
    <source>
        <dbReference type="EMBL" id="KAJ8122515.1"/>
    </source>
</evidence>
<name>A0ACC2J532_9PEZI</name>
<evidence type="ECO:0000313" key="2">
    <source>
        <dbReference type="Proteomes" id="UP001153334"/>
    </source>
</evidence>
<accession>A0ACC2J532</accession>
<reference evidence="1" key="1">
    <citation type="submission" date="2022-11" db="EMBL/GenBank/DDBJ databases">
        <title>Genome Sequence of Nemania bipapillata.</title>
        <authorList>
            <person name="Buettner E."/>
        </authorList>
    </citation>
    <scope>NUCLEOTIDE SEQUENCE</scope>
    <source>
        <strain evidence="1">CP14</strain>
    </source>
</reference>
<dbReference type="EMBL" id="JAPESX010000219">
    <property type="protein sequence ID" value="KAJ8122515.1"/>
    <property type="molecule type" value="Genomic_DNA"/>
</dbReference>
<proteinExistence type="predicted"/>
<protein>
    <submittedName>
        <fullName evidence="1">Uncharacterized protein</fullName>
    </submittedName>
</protein>
<comment type="caution">
    <text evidence="1">The sequence shown here is derived from an EMBL/GenBank/DDBJ whole genome shotgun (WGS) entry which is preliminary data.</text>
</comment>
<keyword evidence="2" id="KW-1185">Reference proteome</keyword>